<feature type="region of interest" description="Disordered" evidence="1">
    <location>
        <begin position="1"/>
        <end position="26"/>
    </location>
</feature>
<name>A0A1Y2CAY1_9FUNG</name>
<feature type="compositionally biased region" description="Low complexity" evidence="1">
    <location>
        <begin position="101"/>
        <end position="116"/>
    </location>
</feature>
<evidence type="ECO:0000256" key="1">
    <source>
        <dbReference type="SAM" id="MobiDB-lite"/>
    </source>
</evidence>
<dbReference type="AlphaFoldDB" id="A0A1Y2CAY1"/>
<organism evidence="2 3">
    <name type="scientific">Rhizoclosmatium globosum</name>
    <dbReference type="NCBI Taxonomy" id="329046"/>
    <lineage>
        <taxon>Eukaryota</taxon>
        <taxon>Fungi</taxon>
        <taxon>Fungi incertae sedis</taxon>
        <taxon>Chytridiomycota</taxon>
        <taxon>Chytridiomycota incertae sedis</taxon>
        <taxon>Chytridiomycetes</taxon>
        <taxon>Chytridiales</taxon>
        <taxon>Chytriomycetaceae</taxon>
        <taxon>Rhizoclosmatium</taxon>
    </lineage>
</organism>
<gene>
    <name evidence="2" type="ORF">BCR33DRAFT_237024</name>
</gene>
<accession>A0A1Y2CAY1</accession>
<protein>
    <submittedName>
        <fullName evidence="2">Uncharacterized protein</fullName>
    </submittedName>
</protein>
<feature type="compositionally biased region" description="Polar residues" evidence="1">
    <location>
        <begin position="71"/>
        <end position="89"/>
    </location>
</feature>
<feature type="compositionally biased region" description="Polar residues" evidence="1">
    <location>
        <begin position="1"/>
        <end position="12"/>
    </location>
</feature>
<evidence type="ECO:0000313" key="2">
    <source>
        <dbReference type="EMBL" id="ORY44189.1"/>
    </source>
</evidence>
<evidence type="ECO:0000313" key="3">
    <source>
        <dbReference type="Proteomes" id="UP000193642"/>
    </source>
</evidence>
<dbReference type="Proteomes" id="UP000193642">
    <property type="component" value="Unassembled WGS sequence"/>
</dbReference>
<keyword evidence="3" id="KW-1185">Reference proteome</keyword>
<reference evidence="2 3" key="1">
    <citation type="submission" date="2016-07" db="EMBL/GenBank/DDBJ databases">
        <title>Pervasive Adenine N6-methylation of Active Genes in Fungi.</title>
        <authorList>
            <consortium name="DOE Joint Genome Institute"/>
            <person name="Mondo S.J."/>
            <person name="Dannebaum R.O."/>
            <person name="Kuo R.C."/>
            <person name="Labutti K."/>
            <person name="Haridas S."/>
            <person name="Kuo A."/>
            <person name="Salamov A."/>
            <person name="Ahrendt S.R."/>
            <person name="Lipzen A."/>
            <person name="Sullivan W."/>
            <person name="Andreopoulos W.B."/>
            <person name="Clum A."/>
            <person name="Lindquist E."/>
            <person name="Daum C."/>
            <person name="Ramamoorthy G.K."/>
            <person name="Gryganskyi A."/>
            <person name="Culley D."/>
            <person name="Magnuson J.K."/>
            <person name="James T.Y."/>
            <person name="O'Malley M.A."/>
            <person name="Stajich J.E."/>
            <person name="Spatafora J.W."/>
            <person name="Visel A."/>
            <person name="Grigoriev I.V."/>
        </authorList>
    </citation>
    <scope>NUCLEOTIDE SEQUENCE [LARGE SCALE GENOMIC DNA]</scope>
    <source>
        <strain evidence="2 3">JEL800</strain>
    </source>
</reference>
<feature type="region of interest" description="Disordered" evidence="1">
    <location>
        <begin position="45"/>
        <end position="116"/>
    </location>
</feature>
<comment type="caution">
    <text evidence="2">The sequence shown here is derived from an EMBL/GenBank/DDBJ whole genome shotgun (WGS) entry which is preliminary data.</text>
</comment>
<dbReference type="EMBL" id="MCGO01000023">
    <property type="protein sequence ID" value="ORY44189.1"/>
    <property type="molecule type" value="Genomic_DNA"/>
</dbReference>
<sequence>MDPIQQNSTGSKLNLRKSVLSDTAQGIRLTPDDYTIDMAANVTAPQSMFAGPKNRFANTSSSNPRRIFPPSDSNKSQSTNRSPGHSPATSRDRPKKIIKRSASQQSSLTSKTSSESFQNMDFIQPLDEVVPMKEASINRQHRNQIHYLAMQIGVNEVLIPLKLS</sequence>
<proteinExistence type="predicted"/>